<dbReference type="Pfam" id="PF00043">
    <property type="entry name" value="GST_C"/>
    <property type="match status" value="1"/>
</dbReference>
<feature type="region of interest" description="Disordered" evidence="1">
    <location>
        <begin position="293"/>
        <end position="312"/>
    </location>
</feature>
<feature type="transmembrane region" description="Helical" evidence="2">
    <location>
        <begin position="191"/>
        <end position="209"/>
    </location>
</feature>
<accession>A0A8C5R9P6</accession>
<dbReference type="Proteomes" id="UP000694569">
    <property type="component" value="Unplaced"/>
</dbReference>
<keyword evidence="5" id="KW-1185">Reference proteome</keyword>
<organism evidence="4 5">
    <name type="scientific">Leptobrachium leishanense</name>
    <name type="common">Leishan spiny toad</name>
    <dbReference type="NCBI Taxonomy" id="445787"/>
    <lineage>
        <taxon>Eukaryota</taxon>
        <taxon>Metazoa</taxon>
        <taxon>Chordata</taxon>
        <taxon>Craniata</taxon>
        <taxon>Vertebrata</taxon>
        <taxon>Euteleostomi</taxon>
        <taxon>Amphibia</taxon>
        <taxon>Batrachia</taxon>
        <taxon>Anura</taxon>
        <taxon>Pelobatoidea</taxon>
        <taxon>Megophryidae</taxon>
        <taxon>Leptobrachium</taxon>
    </lineage>
</organism>
<evidence type="ECO:0000259" key="3">
    <source>
        <dbReference type="PROSITE" id="PS50405"/>
    </source>
</evidence>
<proteinExistence type="predicted"/>
<dbReference type="PROSITE" id="PS50405">
    <property type="entry name" value="GST_CTER"/>
    <property type="match status" value="1"/>
</dbReference>
<dbReference type="FunFam" id="1.20.1050.10:FF:000006">
    <property type="entry name" value="Elongation factor 1 gamma"/>
    <property type="match status" value="1"/>
</dbReference>
<feature type="domain" description="GST C-terminal" evidence="3">
    <location>
        <begin position="122"/>
        <end position="251"/>
    </location>
</feature>
<feature type="transmembrane region" description="Helical" evidence="2">
    <location>
        <begin position="140"/>
        <end position="159"/>
    </location>
</feature>
<dbReference type="GO" id="GO:0005737">
    <property type="term" value="C:cytoplasm"/>
    <property type="evidence" value="ECO:0007669"/>
    <property type="project" value="TreeGrafter"/>
</dbReference>
<dbReference type="Gene3D" id="1.20.1050.10">
    <property type="match status" value="1"/>
</dbReference>
<keyword evidence="2" id="KW-0472">Membrane</keyword>
<name>A0A8C5R9P6_9ANUR</name>
<dbReference type="InterPro" id="IPR036282">
    <property type="entry name" value="Glutathione-S-Trfase_C_sf"/>
</dbReference>
<dbReference type="GO" id="GO:0006414">
    <property type="term" value="P:translational elongation"/>
    <property type="evidence" value="ECO:0007669"/>
    <property type="project" value="TreeGrafter"/>
</dbReference>
<dbReference type="PANTHER" id="PTHR43986">
    <property type="entry name" value="ELONGATION FACTOR 1-GAMMA"/>
    <property type="match status" value="1"/>
</dbReference>
<dbReference type="AlphaFoldDB" id="A0A8C5R9P6"/>
<dbReference type="InterPro" id="IPR050802">
    <property type="entry name" value="EF-GSTs"/>
</dbReference>
<dbReference type="InterPro" id="IPR010987">
    <property type="entry name" value="Glutathione-S-Trfase_C-like"/>
</dbReference>
<evidence type="ECO:0000256" key="1">
    <source>
        <dbReference type="SAM" id="MobiDB-lite"/>
    </source>
</evidence>
<evidence type="ECO:0000256" key="2">
    <source>
        <dbReference type="SAM" id="Phobius"/>
    </source>
</evidence>
<reference evidence="4" key="1">
    <citation type="submission" date="2025-08" db="UniProtKB">
        <authorList>
            <consortium name="Ensembl"/>
        </authorList>
    </citation>
    <scope>IDENTIFICATION</scope>
</reference>
<sequence>MKTWLTWLPILECSDSAHFLCQPSMLAAALRVGSPSLRGQDILPAALVLLPGIAQWHLPALFKHRPPCLQSCTFRDPTSFLYQSLRHPAAAWGNVGAVFCCRQVRPLSLKSQVAPGSLQGDGLRQKTLIQLWLRFAEREIVPLLYICVYPLLGILPVLAQPMERAMGAFKKVMSVLETQLRTRTYMVGERLSLADITLVSALVMPYLLVFDPTFRQPYGSVSRWFMMCVNIPAFAEVLGHVTLCEEPMRYGEGNVVSITFPIRRPEEAAEDAEVEVEEAAEVEVEAAEVEVVEEQAAAGEEPAHGNNSDHEE</sequence>
<dbReference type="InterPro" id="IPR004046">
    <property type="entry name" value="GST_C"/>
</dbReference>
<feature type="compositionally biased region" description="Basic and acidic residues" evidence="1">
    <location>
        <begin position="301"/>
        <end position="312"/>
    </location>
</feature>
<dbReference type="PANTHER" id="PTHR43986:SF1">
    <property type="entry name" value="ELONGATION FACTOR 1-GAMMA"/>
    <property type="match status" value="1"/>
</dbReference>
<evidence type="ECO:0000313" key="5">
    <source>
        <dbReference type="Proteomes" id="UP000694569"/>
    </source>
</evidence>
<keyword evidence="2" id="KW-0812">Transmembrane</keyword>
<dbReference type="GO" id="GO:0005634">
    <property type="term" value="C:nucleus"/>
    <property type="evidence" value="ECO:0007669"/>
    <property type="project" value="TreeGrafter"/>
</dbReference>
<dbReference type="SUPFAM" id="SSF47616">
    <property type="entry name" value="GST C-terminal domain-like"/>
    <property type="match status" value="1"/>
</dbReference>
<evidence type="ECO:0000313" key="4">
    <source>
        <dbReference type="Ensembl" id="ENSLLEP00000049293.1"/>
    </source>
</evidence>
<keyword evidence="2" id="KW-1133">Transmembrane helix</keyword>
<dbReference type="GeneTree" id="ENSGT00390000007552"/>
<dbReference type="CDD" id="cd03181">
    <property type="entry name" value="GST_C_EF1Bgamma_like"/>
    <property type="match status" value="1"/>
</dbReference>
<dbReference type="Ensembl" id="ENSLLET00000051213.1">
    <property type="protein sequence ID" value="ENSLLEP00000049293.1"/>
    <property type="gene ID" value="ENSLLEG00000031024.1"/>
</dbReference>
<reference evidence="4" key="2">
    <citation type="submission" date="2025-09" db="UniProtKB">
        <authorList>
            <consortium name="Ensembl"/>
        </authorList>
    </citation>
    <scope>IDENTIFICATION</scope>
</reference>
<protein>
    <recommendedName>
        <fullName evidence="3">GST C-terminal domain-containing protein</fullName>
    </recommendedName>
</protein>